<dbReference type="Gene3D" id="2.60.40.10">
    <property type="entry name" value="Immunoglobulins"/>
    <property type="match status" value="1"/>
</dbReference>
<dbReference type="EMBL" id="CAJOBC010007423">
    <property type="protein sequence ID" value="CAF3931832.1"/>
    <property type="molecule type" value="Genomic_DNA"/>
</dbReference>
<evidence type="ECO:0008006" key="4">
    <source>
        <dbReference type="Google" id="ProtNLM"/>
    </source>
</evidence>
<organism evidence="1 3">
    <name type="scientific">Didymodactylos carnosus</name>
    <dbReference type="NCBI Taxonomy" id="1234261"/>
    <lineage>
        <taxon>Eukaryota</taxon>
        <taxon>Metazoa</taxon>
        <taxon>Spiralia</taxon>
        <taxon>Gnathifera</taxon>
        <taxon>Rotifera</taxon>
        <taxon>Eurotatoria</taxon>
        <taxon>Bdelloidea</taxon>
        <taxon>Philodinida</taxon>
        <taxon>Philodinidae</taxon>
        <taxon>Didymodactylos</taxon>
    </lineage>
</organism>
<keyword evidence="3" id="KW-1185">Reference proteome</keyword>
<dbReference type="EMBL" id="CAJNOQ010007424">
    <property type="protein sequence ID" value="CAF1168211.1"/>
    <property type="molecule type" value="Genomic_DNA"/>
</dbReference>
<protein>
    <recommendedName>
        <fullName evidence="4">Ig-like domain-containing protein</fullName>
    </recommendedName>
</protein>
<evidence type="ECO:0000313" key="3">
    <source>
        <dbReference type="Proteomes" id="UP000663829"/>
    </source>
</evidence>
<gene>
    <name evidence="1" type="ORF">GPM918_LOCUS22038</name>
    <name evidence="2" type="ORF">SRO942_LOCUS22034</name>
</gene>
<dbReference type="InterPro" id="IPR036179">
    <property type="entry name" value="Ig-like_dom_sf"/>
</dbReference>
<dbReference type="AlphaFoldDB" id="A0A814U2X6"/>
<name>A0A814U2X6_9BILA</name>
<sequence length="125" mass="13708">MMNILLEGDSWDFSCSDVNVQAVTKAIMKNGKPLPTNTQKYVFTPKGVTIKNLTPADSGSYKCQRAPKPMTWTFNVDVKPKGSGTYACKTLEQQNWISTDIIVTKRIGPGGMARLPIANSTKVPK</sequence>
<dbReference type="SUPFAM" id="SSF48726">
    <property type="entry name" value="Immunoglobulin"/>
    <property type="match status" value="1"/>
</dbReference>
<dbReference type="InterPro" id="IPR013783">
    <property type="entry name" value="Ig-like_fold"/>
</dbReference>
<reference evidence="1" key="1">
    <citation type="submission" date="2021-02" db="EMBL/GenBank/DDBJ databases">
        <authorList>
            <person name="Nowell W R."/>
        </authorList>
    </citation>
    <scope>NUCLEOTIDE SEQUENCE</scope>
</reference>
<dbReference type="Proteomes" id="UP000681722">
    <property type="component" value="Unassembled WGS sequence"/>
</dbReference>
<comment type="caution">
    <text evidence="1">The sequence shown here is derived from an EMBL/GenBank/DDBJ whole genome shotgun (WGS) entry which is preliminary data.</text>
</comment>
<evidence type="ECO:0000313" key="2">
    <source>
        <dbReference type="EMBL" id="CAF3931832.1"/>
    </source>
</evidence>
<evidence type="ECO:0000313" key="1">
    <source>
        <dbReference type="EMBL" id="CAF1168211.1"/>
    </source>
</evidence>
<proteinExistence type="predicted"/>
<dbReference type="Proteomes" id="UP000663829">
    <property type="component" value="Unassembled WGS sequence"/>
</dbReference>
<accession>A0A814U2X6</accession>